<feature type="transmembrane region" description="Helical" evidence="1">
    <location>
        <begin position="332"/>
        <end position="352"/>
    </location>
</feature>
<feature type="transmembrane region" description="Helical" evidence="1">
    <location>
        <begin position="210"/>
        <end position="230"/>
    </location>
</feature>
<reference evidence="2 3" key="1">
    <citation type="submission" date="2018-08" db="EMBL/GenBank/DDBJ databases">
        <title>Fibrisoma montanum sp. nov., isolated from Danxia mountain soil.</title>
        <authorList>
            <person name="Huang Y."/>
        </authorList>
    </citation>
    <scope>NUCLEOTIDE SEQUENCE [LARGE SCALE GENOMIC DNA]</scope>
    <source>
        <strain evidence="2 3">HYT19</strain>
    </source>
</reference>
<feature type="transmembrane region" description="Helical" evidence="1">
    <location>
        <begin position="112"/>
        <end position="130"/>
    </location>
</feature>
<keyword evidence="3" id="KW-1185">Reference proteome</keyword>
<protein>
    <recommendedName>
        <fullName evidence="4">DUF2079 domain-containing protein</fullName>
    </recommendedName>
</protein>
<gene>
    <name evidence="2" type="ORF">DYU11_00010</name>
</gene>
<dbReference type="AlphaFoldDB" id="A0A418MH43"/>
<accession>A0A418MH43</accession>
<proteinExistence type="predicted"/>
<evidence type="ECO:0000313" key="3">
    <source>
        <dbReference type="Proteomes" id="UP000283523"/>
    </source>
</evidence>
<evidence type="ECO:0008006" key="4">
    <source>
        <dbReference type="Google" id="ProtNLM"/>
    </source>
</evidence>
<feature type="transmembrane region" description="Helical" evidence="1">
    <location>
        <begin position="142"/>
        <end position="165"/>
    </location>
</feature>
<dbReference type="Proteomes" id="UP000283523">
    <property type="component" value="Unassembled WGS sequence"/>
</dbReference>
<sequence length="505" mass="58384">MTRRWIGLTIVSSVLLLLFLTFKVIRFQSLYYTYNDMYAFLQLSCSWIDGRPVLYENVWGYDDRIHNNYAMLLWGPLIYVLGAYGAFIVLIGLYLLSYTLLLREVSRRNTGWFAWVALAVMLFGPVWFWFNDHPGFGWHPELTYYPLAILFVLALFDGWTGWFLLTAALIVLVKEDGALLAGGIHLAYVCVQYVHRTTQSVFGILTRRRFWFIVGGWALVFVAGMLFLSYKNNAAEPEPRLQQALQIIREGIYQADFVARNLRLLLNNLLLLLPSFLLLLYVLYRTGFRQVGSLLLIYAVAQGALLASNWVQGSHYYGTNPAFDLVSLTWPPRFVLMYAFSVCYVAMVWLVFEDEVTPAPTWQPVALAAGLFIIQLPIVHVARSDFRLGTILHDTFMYRFDPQKMPLLPDSDVAVVERLAKAIPARSSVYVFDFLIPFFHKHYNIWPTDKQWEKADLAIIPNDDFQRLGDRLPRVMKQPYRAVRLNTYTIYVTPAYETYLKQALP</sequence>
<feature type="transmembrane region" description="Helical" evidence="1">
    <location>
        <begin position="364"/>
        <end position="382"/>
    </location>
</feature>
<evidence type="ECO:0000256" key="1">
    <source>
        <dbReference type="SAM" id="Phobius"/>
    </source>
</evidence>
<feature type="transmembrane region" description="Helical" evidence="1">
    <location>
        <begin position="264"/>
        <end position="284"/>
    </location>
</feature>
<dbReference type="RefSeq" id="WP_119665604.1">
    <property type="nucleotide sequence ID" value="NZ_QXED01000001.1"/>
</dbReference>
<keyword evidence="1" id="KW-0472">Membrane</keyword>
<comment type="caution">
    <text evidence="2">The sequence shown here is derived from an EMBL/GenBank/DDBJ whole genome shotgun (WGS) entry which is preliminary data.</text>
</comment>
<evidence type="ECO:0000313" key="2">
    <source>
        <dbReference type="EMBL" id="RIV26746.1"/>
    </source>
</evidence>
<organism evidence="2 3">
    <name type="scientific">Fibrisoma montanum</name>
    <dbReference type="NCBI Taxonomy" id="2305895"/>
    <lineage>
        <taxon>Bacteria</taxon>
        <taxon>Pseudomonadati</taxon>
        <taxon>Bacteroidota</taxon>
        <taxon>Cytophagia</taxon>
        <taxon>Cytophagales</taxon>
        <taxon>Spirosomataceae</taxon>
        <taxon>Fibrisoma</taxon>
    </lineage>
</organism>
<keyword evidence="1" id="KW-1133">Transmembrane helix</keyword>
<name>A0A418MH43_9BACT</name>
<dbReference type="EMBL" id="QXED01000001">
    <property type="protein sequence ID" value="RIV26746.1"/>
    <property type="molecule type" value="Genomic_DNA"/>
</dbReference>
<feature type="transmembrane region" description="Helical" evidence="1">
    <location>
        <begin position="77"/>
        <end position="100"/>
    </location>
</feature>
<keyword evidence="1" id="KW-0812">Transmembrane</keyword>
<feature type="transmembrane region" description="Helical" evidence="1">
    <location>
        <begin position="290"/>
        <end position="311"/>
    </location>
</feature>
<dbReference type="OrthoDB" id="912586at2"/>